<dbReference type="PRINTS" id="PR01023">
    <property type="entry name" value="NAFLGMOTY"/>
</dbReference>
<feature type="domain" description="OmpA-like" evidence="4">
    <location>
        <begin position="556"/>
        <end position="670"/>
    </location>
</feature>
<evidence type="ECO:0000259" key="4">
    <source>
        <dbReference type="PROSITE" id="PS51123"/>
    </source>
</evidence>
<keyword evidence="2" id="KW-0472">Membrane</keyword>
<dbReference type="PANTHER" id="PTHR30329">
    <property type="entry name" value="STATOR ELEMENT OF FLAGELLAR MOTOR COMPLEX"/>
    <property type="match status" value="1"/>
</dbReference>
<comment type="caution">
    <text evidence="5">The sequence shown here is derived from an EMBL/GenBank/DDBJ whole genome shotgun (WGS) entry which is preliminary data.</text>
</comment>
<keyword evidence="3" id="KW-0998">Cell outer membrane</keyword>
<sequence>MNKIILLTVLFIAFLQPSIAQPIDDVAKMQNDKKYKNAYDKAEGDLLDRNFEEAVQIYLHYDSIYPGNANLNFKIGYCYANMSSGKPRAIPYLEKAAQSVVREYQGDYLETNAPVDAFMYLGIVYHIDYKFGKAVENFDKFIRYAEYDDPELVDSVKVLKEKSFAAIRIINNPLSIKIENLGKAVNTIYPEYSPVISNDMKTLYFTSRREGSTGNKKDPKGQYFEDVYYSTLGADNLWTTAKHIGGKINTVGHEATISISPDGKTILLYRDDKGDGNIYFSELIENNEWSKPEKLPEPINSKYWETHACYSPDMNFIYFVSNRPGGFGGRDIWVTEKVGGKWMEPENLGPTINTQYDEDSPYMLPDGMTLYFSSQGHENMGGFDIFISTISEDGFWSTPENMGYPVNTTEDDVFYIPTPDEKHAYYSSAKNYGMGGQDLYYMTIIKAKKKTIALRGRVADANSYKALGADIELYSKNKEQVVANLSSNSEDGTYKTTLMFGDEYEIRAKADGYKMSTYNLAVADDEKREELVLDMFLSKLLLAGDTAKAKIEDVRVGEKITLNNIFYDFDRATLRPESVEELNRLVKLMKDLPSIKIEIMSHTDNVGSDEYNLELFNRRAESVVSFLISSGISEDRLVAKGYGETQPIATNTTDVGRQANRRTEFRILSK</sequence>
<gene>
    <name evidence="5" type="ORF">SDC9_52248</name>
</gene>
<dbReference type="InterPro" id="IPR011990">
    <property type="entry name" value="TPR-like_helical_dom_sf"/>
</dbReference>
<dbReference type="InterPro" id="IPR011659">
    <property type="entry name" value="WD40"/>
</dbReference>
<name>A0A644WV36_9ZZZZ</name>
<dbReference type="PROSITE" id="PS51123">
    <property type="entry name" value="OMPA_2"/>
    <property type="match status" value="1"/>
</dbReference>
<dbReference type="InterPro" id="IPR036737">
    <property type="entry name" value="OmpA-like_sf"/>
</dbReference>
<reference evidence="5" key="1">
    <citation type="submission" date="2019-08" db="EMBL/GenBank/DDBJ databases">
        <authorList>
            <person name="Kucharzyk K."/>
            <person name="Murdoch R.W."/>
            <person name="Higgins S."/>
            <person name="Loffler F."/>
        </authorList>
    </citation>
    <scope>NUCLEOTIDE SEQUENCE</scope>
</reference>
<dbReference type="CDD" id="cd07185">
    <property type="entry name" value="OmpA_C-like"/>
    <property type="match status" value="1"/>
</dbReference>
<accession>A0A644WV36</accession>
<dbReference type="Gene3D" id="3.30.1330.60">
    <property type="entry name" value="OmpA-like domain"/>
    <property type="match status" value="1"/>
</dbReference>
<dbReference type="Pfam" id="PF07676">
    <property type="entry name" value="PD40"/>
    <property type="match status" value="4"/>
</dbReference>
<dbReference type="InterPro" id="IPR006665">
    <property type="entry name" value="OmpA-like"/>
</dbReference>
<dbReference type="SUPFAM" id="SSF48452">
    <property type="entry name" value="TPR-like"/>
    <property type="match status" value="1"/>
</dbReference>
<evidence type="ECO:0000313" key="5">
    <source>
        <dbReference type="EMBL" id="MPM05953.1"/>
    </source>
</evidence>
<dbReference type="PANTHER" id="PTHR30329:SF21">
    <property type="entry name" value="LIPOPROTEIN YIAD-RELATED"/>
    <property type="match status" value="1"/>
</dbReference>
<dbReference type="EMBL" id="VSSQ01001181">
    <property type="protein sequence ID" value="MPM05953.1"/>
    <property type="molecule type" value="Genomic_DNA"/>
</dbReference>
<proteinExistence type="predicted"/>
<dbReference type="Pfam" id="PF00691">
    <property type="entry name" value="OmpA"/>
    <property type="match status" value="1"/>
</dbReference>
<dbReference type="AlphaFoldDB" id="A0A644WV36"/>
<dbReference type="Gene3D" id="1.25.40.10">
    <property type="entry name" value="Tetratricopeptide repeat domain"/>
    <property type="match status" value="1"/>
</dbReference>
<dbReference type="InterPro" id="IPR011042">
    <property type="entry name" value="6-blade_b-propeller_TolB-like"/>
</dbReference>
<protein>
    <recommendedName>
        <fullName evidence="4">OmpA-like domain-containing protein</fullName>
    </recommendedName>
</protein>
<dbReference type="InterPro" id="IPR050330">
    <property type="entry name" value="Bact_OuterMem_StrucFunc"/>
</dbReference>
<dbReference type="Gene3D" id="2.120.10.30">
    <property type="entry name" value="TolB, C-terminal domain"/>
    <property type="match status" value="1"/>
</dbReference>
<dbReference type="SUPFAM" id="SSF82171">
    <property type="entry name" value="DPP6 N-terminal domain-like"/>
    <property type="match status" value="1"/>
</dbReference>
<dbReference type="Gene3D" id="2.60.40.1120">
    <property type="entry name" value="Carboxypeptidase-like, regulatory domain"/>
    <property type="match status" value="1"/>
</dbReference>
<evidence type="ECO:0000256" key="1">
    <source>
        <dbReference type="ARBA" id="ARBA00004442"/>
    </source>
</evidence>
<evidence type="ECO:0000256" key="3">
    <source>
        <dbReference type="ARBA" id="ARBA00023237"/>
    </source>
</evidence>
<evidence type="ECO:0000256" key="2">
    <source>
        <dbReference type="ARBA" id="ARBA00023136"/>
    </source>
</evidence>
<dbReference type="GO" id="GO:0009279">
    <property type="term" value="C:cell outer membrane"/>
    <property type="evidence" value="ECO:0007669"/>
    <property type="project" value="UniProtKB-SubCell"/>
</dbReference>
<dbReference type="PRINTS" id="PR01021">
    <property type="entry name" value="OMPADOMAIN"/>
</dbReference>
<organism evidence="5">
    <name type="scientific">bioreactor metagenome</name>
    <dbReference type="NCBI Taxonomy" id="1076179"/>
    <lineage>
        <taxon>unclassified sequences</taxon>
        <taxon>metagenomes</taxon>
        <taxon>ecological metagenomes</taxon>
    </lineage>
</organism>
<dbReference type="SUPFAM" id="SSF103088">
    <property type="entry name" value="OmpA-like"/>
    <property type="match status" value="1"/>
</dbReference>
<comment type="subcellular location">
    <subcellularLocation>
        <location evidence="1">Cell outer membrane</location>
    </subcellularLocation>
</comment>
<dbReference type="InterPro" id="IPR006664">
    <property type="entry name" value="OMP_bac"/>
</dbReference>